<dbReference type="Proteomes" id="UP001589693">
    <property type="component" value="Unassembled WGS sequence"/>
</dbReference>
<gene>
    <name evidence="2" type="ORF">ACFFQA_09595</name>
</gene>
<keyword evidence="3" id="KW-1185">Reference proteome</keyword>
<sequence length="43" mass="4703">MTDHRWSSRINAAPEESNTSSGSGRPAISACSLGRNTRRTMPR</sequence>
<protein>
    <submittedName>
        <fullName evidence="2">Uncharacterized protein</fullName>
    </submittedName>
</protein>
<evidence type="ECO:0000313" key="2">
    <source>
        <dbReference type="EMBL" id="MFB9904195.1"/>
    </source>
</evidence>
<feature type="region of interest" description="Disordered" evidence="1">
    <location>
        <begin position="1"/>
        <end position="43"/>
    </location>
</feature>
<dbReference type="RefSeq" id="WP_377851382.1">
    <property type="nucleotide sequence ID" value="NZ_JBHLZU010000008.1"/>
</dbReference>
<dbReference type="EMBL" id="JBHLZU010000008">
    <property type="protein sequence ID" value="MFB9904195.1"/>
    <property type="molecule type" value="Genomic_DNA"/>
</dbReference>
<accession>A0ABV5ZTH4</accession>
<name>A0ABV5ZTH4_9PSEU</name>
<evidence type="ECO:0000256" key="1">
    <source>
        <dbReference type="SAM" id="MobiDB-lite"/>
    </source>
</evidence>
<reference evidence="2 3" key="1">
    <citation type="submission" date="2024-09" db="EMBL/GenBank/DDBJ databases">
        <authorList>
            <person name="Sun Q."/>
            <person name="Mori K."/>
        </authorList>
    </citation>
    <scope>NUCLEOTIDE SEQUENCE [LARGE SCALE GENOMIC DNA]</scope>
    <source>
        <strain evidence="2 3">TBRC 7907</strain>
    </source>
</reference>
<organism evidence="2 3">
    <name type="scientific">Allokutzneria oryzae</name>
    <dbReference type="NCBI Taxonomy" id="1378989"/>
    <lineage>
        <taxon>Bacteria</taxon>
        <taxon>Bacillati</taxon>
        <taxon>Actinomycetota</taxon>
        <taxon>Actinomycetes</taxon>
        <taxon>Pseudonocardiales</taxon>
        <taxon>Pseudonocardiaceae</taxon>
        <taxon>Allokutzneria</taxon>
    </lineage>
</organism>
<proteinExistence type="predicted"/>
<comment type="caution">
    <text evidence="2">The sequence shown here is derived from an EMBL/GenBank/DDBJ whole genome shotgun (WGS) entry which is preliminary data.</text>
</comment>
<evidence type="ECO:0000313" key="3">
    <source>
        <dbReference type="Proteomes" id="UP001589693"/>
    </source>
</evidence>